<protein>
    <submittedName>
        <fullName evidence="2">Host attachment family protein</fullName>
    </submittedName>
</protein>
<dbReference type="InterPro" id="IPR041374">
    <property type="entry name" value="BaeRF_family12"/>
</dbReference>
<keyword evidence="3" id="KW-1185">Reference proteome</keyword>
<accession>A0ABU9Y4L5</accession>
<evidence type="ECO:0000256" key="1">
    <source>
        <dbReference type="SAM" id="MobiDB-lite"/>
    </source>
</evidence>
<comment type="caution">
    <text evidence="2">The sequence shown here is derived from an EMBL/GenBank/DDBJ whole genome shotgun (WGS) entry which is preliminary data.</text>
</comment>
<proteinExistence type="predicted"/>
<dbReference type="RefSeq" id="WP_343890068.1">
    <property type="nucleotide sequence ID" value="NZ_BAAAEH010000028.1"/>
</dbReference>
<sequence>MQIPHNAAVLVADGRKMLFLRNKGDATHPNLVVDMAEEQKNPADHEQRTDSPGHSAHDGSRRSTMNEGDLHQRAEDRFAVDAAGLLKARALAKDFEALIVVAPPHTLGELRKHYHDSVSARIVGELDKDLTDFPIADIESAIKAA</sequence>
<evidence type="ECO:0000313" key="2">
    <source>
        <dbReference type="EMBL" id="MEN2790741.1"/>
    </source>
</evidence>
<feature type="region of interest" description="Disordered" evidence="1">
    <location>
        <begin position="37"/>
        <end position="72"/>
    </location>
</feature>
<organism evidence="2 3">
    <name type="scientific">Sphingomonas oligophenolica</name>
    <dbReference type="NCBI Taxonomy" id="301154"/>
    <lineage>
        <taxon>Bacteria</taxon>
        <taxon>Pseudomonadati</taxon>
        <taxon>Pseudomonadota</taxon>
        <taxon>Alphaproteobacteria</taxon>
        <taxon>Sphingomonadales</taxon>
        <taxon>Sphingomonadaceae</taxon>
        <taxon>Sphingomonas</taxon>
    </lineage>
</organism>
<evidence type="ECO:0000313" key="3">
    <source>
        <dbReference type="Proteomes" id="UP001419910"/>
    </source>
</evidence>
<feature type="compositionally biased region" description="Basic and acidic residues" evidence="1">
    <location>
        <begin position="37"/>
        <end position="61"/>
    </location>
</feature>
<reference evidence="2 3" key="1">
    <citation type="submission" date="2024-05" db="EMBL/GenBank/DDBJ databases">
        <authorList>
            <person name="Liu Q."/>
            <person name="Xin Y.-H."/>
        </authorList>
    </citation>
    <scope>NUCLEOTIDE SEQUENCE [LARGE SCALE GENOMIC DNA]</scope>
    <source>
        <strain evidence="2 3">CGMCC 1.10181</strain>
    </source>
</reference>
<dbReference type="EMBL" id="JBDIME010000011">
    <property type="protein sequence ID" value="MEN2790741.1"/>
    <property type="molecule type" value="Genomic_DNA"/>
</dbReference>
<dbReference type="Proteomes" id="UP001419910">
    <property type="component" value="Unassembled WGS sequence"/>
</dbReference>
<dbReference type="Pfam" id="PF18856">
    <property type="entry name" value="baeRF_family12"/>
    <property type="match status" value="1"/>
</dbReference>
<name>A0ABU9Y4L5_9SPHN</name>
<gene>
    <name evidence="2" type="ORF">ABC974_13965</name>
</gene>